<comment type="similarity">
    <text evidence="2 6">Belongs to the EF-1-beta/EF-1-delta family.</text>
</comment>
<evidence type="ECO:0000313" key="8">
    <source>
        <dbReference type="EMBL" id="RLE48478.1"/>
    </source>
</evidence>
<dbReference type="CDD" id="cd00292">
    <property type="entry name" value="EF1B"/>
    <property type="match status" value="1"/>
</dbReference>
<organism evidence="8 11">
    <name type="scientific">Thermoproteota archaeon</name>
    <dbReference type="NCBI Taxonomy" id="2056631"/>
    <lineage>
        <taxon>Archaea</taxon>
        <taxon>Thermoproteota</taxon>
    </lineage>
</organism>
<keyword evidence="4 6" id="KW-0251">Elongation factor</keyword>
<dbReference type="AlphaFoldDB" id="A0A497EPL3"/>
<dbReference type="Proteomes" id="UP000272051">
    <property type="component" value="Unassembled WGS sequence"/>
</dbReference>
<dbReference type="InterPro" id="IPR014717">
    <property type="entry name" value="Transl_elong_EF1B/ribsomal_bS6"/>
</dbReference>
<dbReference type="PANTHER" id="PTHR39647">
    <property type="entry name" value="ELONGATION FACTOR 1-BETA"/>
    <property type="match status" value="1"/>
</dbReference>
<evidence type="ECO:0000313" key="9">
    <source>
        <dbReference type="EMBL" id="RLE53047.1"/>
    </source>
</evidence>
<protein>
    <recommendedName>
        <fullName evidence="3 6">Elongation factor 1-beta</fullName>
        <shortName evidence="6">EF-1-beta</shortName>
    </recommendedName>
    <alternativeName>
        <fullName evidence="6">aEF-1beta</fullName>
    </alternativeName>
</protein>
<evidence type="ECO:0000259" key="7">
    <source>
        <dbReference type="SMART" id="SM00888"/>
    </source>
</evidence>
<evidence type="ECO:0000313" key="11">
    <source>
        <dbReference type="Proteomes" id="UP000278475"/>
    </source>
</evidence>
<sequence length="92" mass="9960">MPAKVVATVKVLPEGDEVNLNELKEELKRALPSGLEIYRIDDEPIAFGLVALKVHVVMPADFEGGTSSLEDAFSKVKGVGQVEVELVRQVSL</sequence>
<proteinExistence type="inferred from homology"/>
<reference evidence="10 11" key="1">
    <citation type="submission" date="2018-06" db="EMBL/GenBank/DDBJ databases">
        <title>Extensive metabolic versatility and redundancy in microbially diverse, dynamic hydrothermal sediments.</title>
        <authorList>
            <person name="Dombrowski N."/>
            <person name="Teske A."/>
            <person name="Baker B.J."/>
        </authorList>
    </citation>
    <scope>NUCLEOTIDE SEQUENCE [LARGE SCALE GENOMIC DNA]</scope>
    <source>
        <strain evidence="9">B34_G17</strain>
        <strain evidence="8">B66_G16</strain>
    </source>
</reference>
<evidence type="ECO:0000313" key="10">
    <source>
        <dbReference type="Proteomes" id="UP000272051"/>
    </source>
</evidence>
<comment type="caution">
    <text evidence="8">The sequence shown here is derived from an EMBL/GenBank/DDBJ whole genome shotgun (WGS) entry which is preliminary data.</text>
</comment>
<dbReference type="HAMAP" id="MF_00043">
    <property type="entry name" value="EF1_beta"/>
    <property type="match status" value="1"/>
</dbReference>
<dbReference type="GO" id="GO:0003746">
    <property type="term" value="F:translation elongation factor activity"/>
    <property type="evidence" value="ECO:0007669"/>
    <property type="project" value="UniProtKB-UniRule"/>
</dbReference>
<dbReference type="InterPro" id="IPR036219">
    <property type="entry name" value="eEF-1beta-like_sf"/>
</dbReference>
<dbReference type="InterPro" id="IPR004542">
    <property type="entry name" value="Transl_elong_EF1B_B_arc"/>
</dbReference>
<evidence type="ECO:0000256" key="2">
    <source>
        <dbReference type="ARBA" id="ARBA00007411"/>
    </source>
</evidence>
<dbReference type="NCBIfam" id="TIGR00489">
    <property type="entry name" value="aEF-1_beta"/>
    <property type="match status" value="1"/>
</dbReference>
<dbReference type="SUPFAM" id="SSF54984">
    <property type="entry name" value="eEF-1beta-like"/>
    <property type="match status" value="1"/>
</dbReference>
<gene>
    <name evidence="6" type="primary">ef1b</name>
    <name evidence="8" type="ORF">DRJ31_07195</name>
    <name evidence="9" type="ORF">DRJ33_02125</name>
</gene>
<dbReference type="Pfam" id="PF00736">
    <property type="entry name" value="EF1_GNE"/>
    <property type="match status" value="1"/>
</dbReference>
<keyword evidence="5 6" id="KW-0648">Protein biosynthesis</keyword>
<dbReference type="SMART" id="SM00888">
    <property type="entry name" value="EF1_GNE"/>
    <property type="match status" value="1"/>
</dbReference>
<evidence type="ECO:0000256" key="1">
    <source>
        <dbReference type="ARBA" id="ARBA00003815"/>
    </source>
</evidence>
<name>A0A497EPL3_9CREN</name>
<accession>A0A497EPL3</accession>
<dbReference type="Proteomes" id="UP000278475">
    <property type="component" value="Unassembled WGS sequence"/>
</dbReference>
<dbReference type="PIRSF" id="PIRSF006521">
    <property type="entry name" value="Transl_elong_EF1B_B_arc"/>
    <property type="match status" value="1"/>
</dbReference>
<dbReference type="PANTHER" id="PTHR39647:SF1">
    <property type="entry name" value="ELONGATION FACTOR 1-BETA"/>
    <property type="match status" value="1"/>
</dbReference>
<evidence type="ECO:0000256" key="5">
    <source>
        <dbReference type="ARBA" id="ARBA00022917"/>
    </source>
</evidence>
<dbReference type="EMBL" id="QMQX01000024">
    <property type="protein sequence ID" value="RLE53047.1"/>
    <property type="molecule type" value="Genomic_DNA"/>
</dbReference>
<dbReference type="InterPro" id="IPR014038">
    <property type="entry name" value="EF1B_bsu/dsu_GNE"/>
</dbReference>
<feature type="domain" description="Translation elongation factor EF1B beta/delta subunit guanine nucleotide exchange" evidence="7">
    <location>
        <begin position="4"/>
        <end position="90"/>
    </location>
</feature>
<dbReference type="NCBIfam" id="NF001670">
    <property type="entry name" value="PRK00435.1"/>
    <property type="match status" value="1"/>
</dbReference>
<evidence type="ECO:0000256" key="3">
    <source>
        <dbReference type="ARBA" id="ARBA00017600"/>
    </source>
</evidence>
<comment type="function">
    <text evidence="1 6">Promotes the exchange of GDP for GTP in EF-1-alpha/GDP, thus allowing the regeneration of EF-1-alpha/GTP that could then be used to form the ternary complex EF-1-alpha/GTP/AAtRNA.</text>
</comment>
<dbReference type="EMBL" id="QMQV01000073">
    <property type="protein sequence ID" value="RLE48478.1"/>
    <property type="molecule type" value="Genomic_DNA"/>
</dbReference>
<dbReference type="Gene3D" id="3.30.70.60">
    <property type="match status" value="1"/>
</dbReference>
<evidence type="ECO:0000256" key="6">
    <source>
        <dbReference type="HAMAP-Rule" id="MF_00043"/>
    </source>
</evidence>
<evidence type="ECO:0000256" key="4">
    <source>
        <dbReference type="ARBA" id="ARBA00022768"/>
    </source>
</evidence>